<feature type="transmembrane region" description="Helical" evidence="8">
    <location>
        <begin position="184"/>
        <end position="203"/>
    </location>
</feature>
<accession>A0A328VQE5</accession>
<feature type="region of interest" description="Disordered" evidence="7">
    <location>
        <begin position="405"/>
        <end position="432"/>
    </location>
</feature>
<evidence type="ECO:0000313" key="11">
    <source>
        <dbReference type="Proteomes" id="UP000248706"/>
    </source>
</evidence>
<feature type="compositionally biased region" description="Basic and acidic residues" evidence="7">
    <location>
        <begin position="416"/>
        <end position="431"/>
    </location>
</feature>
<feature type="transmembrane region" description="Helical" evidence="8">
    <location>
        <begin position="293"/>
        <end position="311"/>
    </location>
</feature>
<evidence type="ECO:0000313" key="10">
    <source>
        <dbReference type="EMBL" id="RAQ97464.1"/>
    </source>
</evidence>
<feature type="compositionally biased region" description="Low complexity" evidence="7">
    <location>
        <begin position="405"/>
        <end position="414"/>
    </location>
</feature>
<feature type="transmembrane region" description="Helical" evidence="8">
    <location>
        <begin position="42"/>
        <end position="62"/>
    </location>
</feature>
<dbReference type="GO" id="GO:0016413">
    <property type="term" value="F:O-acetyltransferase activity"/>
    <property type="evidence" value="ECO:0007669"/>
    <property type="project" value="TreeGrafter"/>
</dbReference>
<feature type="transmembrane region" description="Helical" evidence="8">
    <location>
        <begin position="74"/>
        <end position="97"/>
    </location>
</feature>
<dbReference type="GO" id="GO:0009246">
    <property type="term" value="P:enterobacterial common antigen biosynthetic process"/>
    <property type="evidence" value="ECO:0007669"/>
    <property type="project" value="TreeGrafter"/>
</dbReference>
<dbReference type="AlphaFoldDB" id="A0A328VQE5"/>
<keyword evidence="3" id="KW-1003">Cell membrane</keyword>
<dbReference type="EMBL" id="MCIF01000002">
    <property type="protein sequence ID" value="RAQ97464.1"/>
    <property type="molecule type" value="Genomic_DNA"/>
</dbReference>
<evidence type="ECO:0000256" key="7">
    <source>
        <dbReference type="SAM" id="MobiDB-lite"/>
    </source>
</evidence>
<dbReference type="Pfam" id="PF01757">
    <property type="entry name" value="Acyl_transf_3"/>
    <property type="match status" value="1"/>
</dbReference>
<dbReference type="OrthoDB" id="569695at2"/>
<organism evidence="10 11">
    <name type="scientific">Thermogemmatispora tikiterensis</name>
    <dbReference type="NCBI Taxonomy" id="1825093"/>
    <lineage>
        <taxon>Bacteria</taxon>
        <taxon>Bacillati</taxon>
        <taxon>Chloroflexota</taxon>
        <taxon>Ktedonobacteria</taxon>
        <taxon>Thermogemmatisporales</taxon>
        <taxon>Thermogemmatisporaceae</taxon>
        <taxon>Thermogemmatispora</taxon>
    </lineage>
</organism>
<keyword evidence="6 8" id="KW-0472">Membrane</keyword>
<dbReference type="GO" id="GO:0005886">
    <property type="term" value="C:plasma membrane"/>
    <property type="evidence" value="ECO:0007669"/>
    <property type="project" value="UniProtKB-SubCell"/>
</dbReference>
<evidence type="ECO:0000256" key="2">
    <source>
        <dbReference type="ARBA" id="ARBA00007400"/>
    </source>
</evidence>
<comment type="similarity">
    <text evidence="2">Belongs to the acyltransferase 3 family.</text>
</comment>
<feature type="transmembrane region" description="Helical" evidence="8">
    <location>
        <begin position="157"/>
        <end position="177"/>
    </location>
</feature>
<keyword evidence="5 8" id="KW-1133">Transmembrane helix</keyword>
<comment type="caution">
    <text evidence="10">The sequence shown here is derived from an EMBL/GenBank/DDBJ whole genome shotgun (WGS) entry which is preliminary data.</text>
</comment>
<evidence type="ECO:0000256" key="4">
    <source>
        <dbReference type="ARBA" id="ARBA00022692"/>
    </source>
</evidence>
<keyword evidence="4 8" id="KW-0812">Transmembrane</keyword>
<protein>
    <recommendedName>
        <fullName evidence="9">Acyltransferase 3 domain-containing protein</fullName>
    </recommendedName>
</protein>
<feature type="region of interest" description="Disordered" evidence="7">
    <location>
        <begin position="1"/>
        <end position="33"/>
    </location>
</feature>
<feature type="compositionally biased region" description="Low complexity" evidence="7">
    <location>
        <begin position="1"/>
        <end position="30"/>
    </location>
</feature>
<proteinExistence type="inferred from homology"/>
<feature type="region of interest" description="Disordered" evidence="7">
    <location>
        <begin position="451"/>
        <end position="496"/>
    </location>
</feature>
<reference evidence="10 11" key="1">
    <citation type="submission" date="2016-08" db="EMBL/GenBank/DDBJ databases">
        <title>Analysis of Carbohydrate Active Enzymes in Thermogemmatispora T81 Reveals Carbohydrate Degradation Ability.</title>
        <authorList>
            <person name="Tomazini A."/>
            <person name="Lal S."/>
            <person name="Stott M."/>
            <person name="Henrissat B."/>
            <person name="Polikarpov I."/>
            <person name="Sparling R."/>
            <person name="Levin D.B."/>
        </authorList>
    </citation>
    <scope>NUCLEOTIDE SEQUENCE [LARGE SCALE GENOMIC DNA]</scope>
    <source>
        <strain evidence="10 11">T81</strain>
    </source>
</reference>
<dbReference type="Proteomes" id="UP000248706">
    <property type="component" value="Unassembled WGS sequence"/>
</dbReference>
<dbReference type="InterPro" id="IPR002656">
    <property type="entry name" value="Acyl_transf_3_dom"/>
</dbReference>
<name>A0A328VQE5_9CHLR</name>
<feature type="transmembrane region" description="Helical" evidence="8">
    <location>
        <begin position="117"/>
        <end position="137"/>
    </location>
</feature>
<evidence type="ECO:0000256" key="6">
    <source>
        <dbReference type="ARBA" id="ARBA00023136"/>
    </source>
</evidence>
<feature type="transmembrane region" description="Helical" evidence="8">
    <location>
        <begin position="254"/>
        <end position="273"/>
    </location>
</feature>
<feature type="transmembrane region" description="Helical" evidence="8">
    <location>
        <begin position="331"/>
        <end position="355"/>
    </location>
</feature>
<evidence type="ECO:0000256" key="3">
    <source>
        <dbReference type="ARBA" id="ARBA00022475"/>
    </source>
</evidence>
<dbReference type="PANTHER" id="PTHR40074">
    <property type="entry name" value="O-ACETYLTRANSFERASE WECH"/>
    <property type="match status" value="1"/>
</dbReference>
<gene>
    <name evidence="10" type="ORF">A4R35_18140</name>
</gene>
<sequence>MSQTSISLSSSSSSARRPSDGHSSSSPAGSGKRPHVYELDPLRACTALSVIAVHVLAATAFLNGSGVGYAIQNALLVSFHFTREIFMFVTAFALVYVYNGRRFPVGQFWKKRSLGVIFPYVFWSLVYVVVNTHPSSWSTFLKTALFDVATGNASYQLYYILLTIQFYVIFPLFMGLLKRWDRHPWLLLLGSFVLQVLLFYVDYHTVQRSGNAFWHTVAVYQDRFVLMYQFYFVLGGLAALHFEQVRRFVLRHARLIMGLFALTLLALWVHFAQQISVYHESMGYATSVLQPSMVFYSVAVIGLALWLCARWARGLAGLPSQEINKRLSVRLWSLCSDASFGVYLIHVLILNQLLGRLLPLLPGSWPVALRVVLLWCAVAALSLAVSSALMYTPWLSRLVGRAGPRPHARAAGGHQSQREESKAEALPDAGRRQPAPAAKATIALVPAVSQTGPTDTAGVSAPQDLRSGALARYEQAHKNHSLDSAGPGLSDERHAL</sequence>
<dbReference type="RefSeq" id="WP_112431848.1">
    <property type="nucleotide sequence ID" value="NZ_MCIF01000002.1"/>
</dbReference>
<evidence type="ECO:0000256" key="8">
    <source>
        <dbReference type="SAM" id="Phobius"/>
    </source>
</evidence>
<keyword evidence="11" id="KW-1185">Reference proteome</keyword>
<feature type="domain" description="Acyltransferase 3" evidence="9">
    <location>
        <begin position="37"/>
        <end position="389"/>
    </location>
</feature>
<dbReference type="PANTHER" id="PTHR40074:SF2">
    <property type="entry name" value="O-ACETYLTRANSFERASE WECH"/>
    <property type="match status" value="1"/>
</dbReference>
<evidence type="ECO:0000259" key="9">
    <source>
        <dbReference type="Pfam" id="PF01757"/>
    </source>
</evidence>
<evidence type="ECO:0000256" key="5">
    <source>
        <dbReference type="ARBA" id="ARBA00022989"/>
    </source>
</evidence>
<evidence type="ECO:0000256" key="1">
    <source>
        <dbReference type="ARBA" id="ARBA00004651"/>
    </source>
</evidence>
<feature type="transmembrane region" description="Helical" evidence="8">
    <location>
        <begin position="223"/>
        <end position="242"/>
    </location>
</feature>
<feature type="transmembrane region" description="Helical" evidence="8">
    <location>
        <begin position="367"/>
        <end position="391"/>
    </location>
</feature>
<comment type="subcellular location">
    <subcellularLocation>
        <location evidence="1">Cell membrane</location>
        <topology evidence="1">Multi-pass membrane protein</topology>
    </subcellularLocation>
</comment>